<reference evidence="1 2" key="1">
    <citation type="submission" date="2024-04" db="EMBL/GenBank/DDBJ databases">
        <authorList>
            <person name="Waldvogel A.-M."/>
            <person name="Schoenle A."/>
        </authorList>
    </citation>
    <scope>NUCLEOTIDE SEQUENCE [LARGE SCALE GENOMIC DNA]</scope>
</reference>
<keyword evidence="2" id="KW-1185">Reference proteome</keyword>
<organism evidence="1 2">
    <name type="scientific">Knipowitschia caucasica</name>
    <name type="common">Caucasian dwarf goby</name>
    <name type="synonym">Pomatoschistus caucasicus</name>
    <dbReference type="NCBI Taxonomy" id="637954"/>
    <lineage>
        <taxon>Eukaryota</taxon>
        <taxon>Metazoa</taxon>
        <taxon>Chordata</taxon>
        <taxon>Craniata</taxon>
        <taxon>Vertebrata</taxon>
        <taxon>Euteleostomi</taxon>
        <taxon>Actinopterygii</taxon>
        <taxon>Neopterygii</taxon>
        <taxon>Teleostei</taxon>
        <taxon>Neoteleostei</taxon>
        <taxon>Acanthomorphata</taxon>
        <taxon>Gobiaria</taxon>
        <taxon>Gobiiformes</taxon>
        <taxon>Gobioidei</taxon>
        <taxon>Gobiidae</taxon>
        <taxon>Gobiinae</taxon>
        <taxon>Knipowitschia</taxon>
    </lineage>
</organism>
<sequence length="79" mass="8884">MRPGISAADMKLLYVLVRRSGSISGPIPELQSCRVLAVEILIEEILIEEILIEEILIEEILIEEILLGEVLNEEMIRGL</sequence>
<gene>
    <name evidence="1" type="ORF">KC01_LOCUS20645</name>
</gene>
<dbReference type="EMBL" id="OZ035841">
    <property type="protein sequence ID" value="CAL1591260.1"/>
    <property type="molecule type" value="Genomic_DNA"/>
</dbReference>
<evidence type="ECO:0000313" key="1">
    <source>
        <dbReference type="EMBL" id="CAL1591260.1"/>
    </source>
</evidence>
<dbReference type="AlphaFoldDB" id="A0AAV2KMG8"/>
<name>A0AAV2KMG8_KNICA</name>
<proteinExistence type="predicted"/>
<protein>
    <submittedName>
        <fullName evidence="1">Uncharacterized protein</fullName>
    </submittedName>
</protein>
<accession>A0AAV2KMG8</accession>
<evidence type="ECO:0000313" key="2">
    <source>
        <dbReference type="Proteomes" id="UP001497482"/>
    </source>
</evidence>
<dbReference type="Proteomes" id="UP001497482">
    <property type="component" value="Chromosome 19"/>
</dbReference>